<dbReference type="Pfam" id="PF13087">
    <property type="entry name" value="AAA_12"/>
    <property type="match status" value="1"/>
</dbReference>
<keyword evidence="11" id="KW-1185">Reference proteome</keyword>
<gene>
    <name evidence="10" type="ORF">H6G94_06115</name>
</gene>
<dbReference type="SUPFAM" id="SSF52540">
    <property type="entry name" value="P-loop containing nucleoside triphosphate hydrolases"/>
    <property type="match status" value="2"/>
</dbReference>
<keyword evidence="3" id="KW-0378">Hydrolase</keyword>
<comment type="similarity">
    <text evidence="1">Belongs to the DNA2/NAM7 helicase family.</text>
</comment>
<feature type="domain" description="DNA2/NAM7 helicase helicase" evidence="8">
    <location>
        <begin position="420"/>
        <end position="592"/>
    </location>
</feature>
<protein>
    <submittedName>
        <fullName evidence="10">Translation initiation factor IF-2 N-terminal domain-containing protein</fullName>
    </submittedName>
</protein>
<name>A0ABR8H5M9_NOSPU</name>
<feature type="domain" description="DNA2/NAM7 helicase-like C-terminal" evidence="9">
    <location>
        <begin position="1255"/>
        <end position="1458"/>
    </location>
</feature>
<keyword evidence="2" id="KW-0547">Nucleotide-binding</keyword>
<feature type="coiled-coil region" evidence="6">
    <location>
        <begin position="1046"/>
        <end position="1076"/>
    </location>
</feature>
<keyword evidence="5" id="KW-0067">ATP-binding</keyword>
<evidence type="ECO:0000256" key="5">
    <source>
        <dbReference type="ARBA" id="ARBA00022840"/>
    </source>
</evidence>
<dbReference type="GO" id="GO:0003743">
    <property type="term" value="F:translation initiation factor activity"/>
    <property type="evidence" value="ECO:0007669"/>
    <property type="project" value="UniProtKB-KW"/>
</dbReference>
<accession>A0ABR8H5M9</accession>
<dbReference type="InterPro" id="IPR027417">
    <property type="entry name" value="P-loop_NTPase"/>
</dbReference>
<evidence type="ECO:0000259" key="9">
    <source>
        <dbReference type="Pfam" id="PF13087"/>
    </source>
</evidence>
<dbReference type="Gene3D" id="1.10.10.2480">
    <property type="match status" value="1"/>
</dbReference>
<dbReference type="InterPro" id="IPR050534">
    <property type="entry name" value="Coronavir_polyprotein_1ab"/>
</dbReference>
<dbReference type="InterPro" id="IPR006847">
    <property type="entry name" value="IF2_N"/>
</dbReference>
<sequence>MNHGKLRIYDLAKELNLDSKKLLAICDKLKIVAKSHTSSILESEAERIRLAINKLTAKSAKTKISSEDWGYTFVGSTIDRLIRNLEGESALQAYPEFRERRERANELMFECVGKKPCLFYVRRKGAGKEPKEEIWDLTIATDTDNFQLPAKLEKLKKTLGFTVAVQKDGRDGLKILSAQLLQLSRGNADSYSVACPLRLLPNHQHHLDIPPATLTRIAAAPVCGDYVPTEDQLKAWKAFLQIEEKIAKARQFCVRYLRHNYNFKRRIDLEIDVTSATLDGFYQNTLELENFWQRVKQAKNEDLKLFETAPIGKNWLSGRQLGTIEEIDPNRCIISVRLERDLAEYMATERYKLPASGFLCFEAVGDIQQIQRKKKALEDLNNGHTQNPYLGNFLFDASQARKIKTTIEIQPQDLLLSAANPGQKAAVEKVLAAKDLVLIQGPPGTGKTTVIAEICYQIALRGGRTLIASQANLAVDNALSRLVHNLVIRAVRKGKAEKVGEEGQPFLEEQVIGKWLENTANDCENNLNHRLENIQIFRKLLSSSQKFTAYLQAEIEFHKQQSKFQKNKLKIESGFKNQEKSYNDSLAAQHEVESLVSSLDNLLKAAPNVNWESPEITNFLPLLKPYAEGNTLVEEFLANVRQSIKYTDELGFVRPNFGAFGLAIWLHETITTEILEFKTALNSAQNASESMLAVAALAHTVKQNFDLLNQLQIDSQKFLTKQQNLQQTIQIWQNRQREIDYIISAMKEWKSTAHVHLSQTLKDCQQSGLPLTDNLVDLPLGLLMFANTLKLPIIPKNYQINLPDWELLTKAIAYEMDGNFSDRRGKQHNFSYFLQQNFSLIPMVLSPSDRTQWQETYQQFNNYQLLNQKQRKLLVENTQFFLIRMQKTYGTSWEWNNIDSTLTRITQELLDIILANARQCVLKVKTEAEQQLHHLRQQLNELQKNEISHQQISATQYQLEKAQQDANSQLAQVINILQELTQQPNIPAQVRTLVEQYLTTQSKIWEQPQEFTKQVHYWGNCITQLENLISLLEPFAVLEVIKTSLHEHLAKLKQETENSLQQLQQLQNSLRELEKQLQPQPSETLITQRNWWLTQWQNIPDKFKPENSSHDLFNLELLESLNLQFESWQQQLEKEEAYIHKYQNFIRDWIEKLRKPTEGDSDDLRRIYLDNANVVGITCVQAANRGFSEEFKSFDVVIIDEVSKCTPPELLIPALKAKKLVMVGDHRQLPPMLDTNTLEEVAQTIGNTRDELQFLEESLFKSQFESADESIKQMLTTQYRMHPDIMGAINQFYDGKLESGILEPDKKRAHHLAGEIIQASHHILWFKTPIQKKYLEERSGTSYFNTPEIDAIECLCQQFDKTWANQVTNGEPKKQIAVITFYGAQLRKIDERLQSELFPSLEIRTGTVDRFQGMERPVVIVSMVRNNHKGDVGFAKKPERVNVAFSRAQELLIIVGCHDLFTHQPGKVGNMYSEVSNIVSLHEGFVDISQFI</sequence>
<keyword evidence="10" id="KW-0396">Initiation factor</keyword>
<evidence type="ECO:0000256" key="3">
    <source>
        <dbReference type="ARBA" id="ARBA00022801"/>
    </source>
</evidence>
<evidence type="ECO:0000259" key="8">
    <source>
        <dbReference type="Pfam" id="PF13086"/>
    </source>
</evidence>
<dbReference type="RefSeq" id="WP_190948740.1">
    <property type="nucleotide sequence ID" value="NZ_JACJTC010000004.1"/>
</dbReference>
<dbReference type="CDD" id="cd18808">
    <property type="entry name" value="SF1_C_Upf1"/>
    <property type="match status" value="1"/>
</dbReference>
<proteinExistence type="inferred from homology"/>
<keyword evidence="10" id="KW-0648">Protein biosynthesis</keyword>
<feature type="domain" description="Translation initiation factor IF-2 N-terminal" evidence="7">
    <location>
        <begin position="4"/>
        <end position="53"/>
    </location>
</feature>
<dbReference type="Proteomes" id="UP000606396">
    <property type="component" value="Unassembled WGS sequence"/>
</dbReference>
<evidence type="ECO:0000259" key="7">
    <source>
        <dbReference type="Pfam" id="PF04760"/>
    </source>
</evidence>
<feature type="domain" description="DNA2/NAM7 helicase helicase" evidence="8">
    <location>
        <begin position="1047"/>
        <end position="1233"/>
    </location>
</feature>
<evidence type="ECO:0000256" key="2">
    <source>
        <dbReference type="ARBA" id="ARBA00022741"/>
    </source>
</evidence>
<evidence type="ECO:0000256" key="6">
    <source>
        <dbReference type="SAM" id="Coils"/>
    </source>
</evidence>
<keyword evidence="6" id="KW-0175">Coiled coil</keyword>
<comment type="caution">
    <text evidence="10">The sequence shown here is derived from an EMBL/GenBank/DDBJ whole genome shotgun (WGS) entry which is preliminary data.</text>
</comment>
<dbReference type="CDD" id="cd17934">
    <property type="entry name" value="DEXXQc_Upf1-like"/>
    <property type="match status" value="1"/>
</dbReference>
<dbReference type="Pfam" id="PF04760">
    <property type="entry name" value="IF2_N"/>
    <property type="match status" value="1"/>
</dbReference>
<dbReference type="InterPro" id="IPR041679">
    <property type="entry name" value="DNA2/NAM7-like_C"/>
</dbReference>
<feature type="coiled-coil region" evidence="6">
    <location>
        <begin position="925"/>
        <end position="983"/>
    </location>
</feature>
<dbReference type="InterPro" id="IPR047187">
    <property type="entry name" value="SF1_C_Upf1"/>
</dbReference>
<reference evidence="10 11" key="1">
    <citation type="journal article" date="2020" name="ISME J.">
        <title>Comparative genomics reveals insights into cyanobacterial evolution and habitat adaptation.</title>
        <authorList>
            <person name="Chen M.Y."/>
            <person name="Teng W.K."/>
            <person name="Zhao L."/>
            <person name="Hu C.X."/>
            <person name="Zhou Y.K."/>
            <person name="Han B.P."/>
            <person name="Song L.R."/>
            <person name="Shu W.S."/>
        </authorList>
    </citation>
    <scope>NUCLEOTIDE SEQUENCE [LARGE SCALE GENOMIC DNA]</scope>
    <source>
        <strain evidence="10 11">FACHB-252</strain>
    </source>
</reference>
<keyword evidence="4" id="KW-0347">Helicase</keyword>
<evidence type="ECO:0000313" key="10">
    <source>
        <dbReference type="EMBL" id="MBD2610844.1"/>
    </source>
</evidence>
<evidence type="ECO:0000256" key="1">
    <source>
        <dbReference type="ARBA" id="ARBA00007913"/>
    </source>
</evidence>
<dbReference type="Gene3D" id="3.40.50.300">
    <property type="entry name" value="P-loop containing nucleotide triphosphate hydrolases"/>
    <property type="match status" value="3"/>
</dbReference>
<evidence type="ECO:0000256" key="4">
    <source>
        <dbReference type="ARBA" id="ARBA00022806"/>
    </source>
</evidence>
<dbReference type="PANTHER" id="PTHR43788">
    <property type="entry name" value="DNA2/NAM7 HELICASE FAMILY MEMBER"/>
    <property type="match status" value="1"/>
</dbReference>
<dbReference type="EMBL" id="JACJTC010000004">
    <property type="protein sequence ID" value="MBD2610844.1"/>
    <property type="molecule type" value="Genomic_DNA"/>
</dbReference>
<evidence type="ECO:0000313" key="11">
    <source>
        <dbReference type="Proteomes" id="UP000606396"/>
    </source>
</evidence>
<organism evidence="10 11">
    <name type="scientific">Nostoc punctiforme FACHB-252</name>
    <dbReference type="NCBI Taxonomy" id="1357509"/>
    <lineage>
        <taxon>Bacteria</taxon>
        <taxon>Bacillati</taxon>
        <taxon>Cyanobacteriota</taxon>
        <taxon>Cyanophyceae</taxon>
        <taxon>Nostocales</taxon>
        <taxon>Nostocaceae</taxon>
        <taxon>Nostoc</taxon>
    </lineage>
</organism>
<dbReference type="InterPro" id="IPR041677">
    <property type="entry name" value="DNA2/NAM7_AAA_11"/>
</dbReference>
<dbReference type="PANTHER" id="PTHR43788:SF8">
    <property type="entry name" value="DNA-BINDING PROTEIN SMUBP-2"/>
    <property type="match status" value="1"/>
</dbReference>
<dbReference type="Pfam" id="PF13086">
    <property type="entry name" value="AAA_11"/>
    <property type="match status" value="2"/>
</dbReference>